<keyword evidence="6" id="KW-1185">Reference proteome</keyword>
<feature type="region of interest" description="Disordered" evidence="2">
    <location>
        <begin position="32"/>
        <end position="51"/>
    </location>
</feature>
<dbReference type="InterPro" id="IPR026444">
    <property type="entry name" value="Secre_tail"/>
</dbReference>
<name>A0A8J8K933_9FLAO</name>
<gene>
    <name evidence="5" type="ORF">HNQ03_001704</name>
</gene>
<sequence>MKTKLLFIAAYAFATSAAFGQTTLFSDNFDKAGLPDPPASPSQNQGFSGAAGTTSTAISAVATYTGVNTSLWKLDSGNGTSGLNAIYTAGNSSYTTNLSLQGTSSVTAGAATRATATVAVPVPFSGVLSSNAEKLTWSFALRTNRSSQLPQLTTAFTPALTAASSTATSIGFIVATNLAAGGDITTTGSGYAIIYSGGSGTTNAYTFGSFTGGLNSQASFTPLLSVDNITASTNGCSIILSYTPSTNTWEMNVRQDLVTSLPDPQSSTANAYIASTPASVVNTTYTNLATTNMMLYYNYSGTNGIYLDNLKVTSGSTTVPSVLGVSDVKNASVLSIYPNPAREYFILESKKSINEIAIYNAEGRIVKSISNPKSNRVDISSLEKGYYVVKILSDKTESSKKLIVE</sequence>
<reference evidence="5" key="1">
    <citation type="submission" date="2020-05" db="EMBL/GenBank/DDBJ databases">
        <title>Genomic Encyclopedia of Type Strains, Phase IV (KMG-V): Genome sequencing to study the core and pangenomes of soil and plant-associated prokaryotes.</title>
        <authorList>
            <person name="Whitman W."/>
        </authorList>
    </citation>
    <scope>NUCLEOTIDE SEQUENCE</scope>
    <source>
        <strain evidence="5">16F</strain>
    </source>
</reference>
<accession>A0A8J8K933</accession>
<proteinExistence type="predicted"/>
<keyword evidence="1 3" id="KW-0732">Signal</keyword>
<protein>
    <recommendedName>
        <fullName evidence="4">Secretion system C-terminal sorting domain-containing protein</fullName>
    </recommendedName>
</protein>
<comment type="caution">
    <text evidence="5">The sequence shown here is derived from an EMBL/GenBank/DDBJ whole genome shotgun (WGS) entry which is preliminary data.</text>
</comment>
<feature type="chain" id="PRO_5035167283" description="Secretion system C-terminal sorting domain-containing protein" evidence="3">
    <location>
        <begin position="21"/>
        <end position="405"/>
    </location>
</feature>
<feature type="signal peptide" evidence="3">
    <location>
        <begin position="1"/>
        <end position="20"/>
    </location>
</feature>
<dbReference type="NCBIfam" id="TIGR04183">
    <property type="entry name" value="Por_Secre_tail"/>
    <property type="match status" value="1"/>
</dbReference>
<evidence type="ECO:0000259" key="4">
    <source>
        <dbReference type="Pfam" id="PF18962"/>
    </source>
</evidence>
<organism evidence="5 6">
    <name type="scientific">Frigoriflavimonas asaccharolytica</name>
    <dbReference type="NCBI Taxonomy" id="2735899"/>
    <lineage>
        <taxon>Bacteria</taxon>
        <taxon>Pseudomonadati</taxon>
        <taxon>Bacteroidota</taxon>
        <taxon>Flavobacteriia</taxon>
        <taxon>Flavobacteriales</taxon>
        <taxon>Weeksellaceae</taxon>
        <taxon>Frigoriflavimonas</taxon>
    </lineage>
</organism>
<evidence type="ECO:0000256" key="3">
    <source>
        <dbReference type="SAM" id="SignalP"/>
    </source>
</evidence>
<dbReference type="RefSeq" id="WP_173779214.1">
    <property type="nucleotide sequence ID" value="NZ_JABSNO010000010.1"/>
</dbReference>
<feature type="domain" description="Secretion system C-terminal sorting" evidence="4">
    <location>
        <begin position="336"/>
        <end position="404"/>
    </location>
</feature>
<evidence type="ECO:0000313" key="6">
    <source>
        <dbReference type="Proteomes" id="UP000610746"/>
    </source>
</evidence>
<dbReference type="Pfam" id="PF18962">
    <property type="entry name" value="Por_Secre_tail"/>
    <property type="match status" value="1"/>
</dbReference>
<evidence type="ECO:0000313" key="5">
    <source>
        <dbReference type="EMBL" id="NRS92627.1"/>
    </source>
</evidence>
<evidence type="ECO:0000256" key="2">
    <source>
        <dbReference type="SAM" id="MobiDB-lite"/>
    </source>
</evidence>
<dbReference type="EMBL" id="JABSNO010000010">
    <property type="protein sequence ID" value="NRS92627.1"/>
    <property type="molecule type" value="Genomic_DNA"/>
</dbReference>
<evidence type="ECO:0000256" key="1">
    <source>
        <dbReference type="ARBA" id="ARBA00022729"/>
    </source>
</evidence>
<dbReference type="Proteomes" id="UP000610746">
    <property type="component" value="Unassembled WGS sequence"/>
</dbReference>
<dbReference type="AlphaFoldDB" id="A0A8J8K933"/>